<evidence type="ECO:0000313" key="3">
    <source>
        <dbReference type="Proteomes" id="UP000323000"/>
    </source>
</evidence>
<comment type="caution">
    <text evidence="2">The sequence shown here is derived from an EMBL/GenBank/DDBJ whole genome shotgun (WGS) entry which is preliminary data.</text>
</comment>
<feature type="compositionally biased region" description="Polar residues" evidence="1">
    <location>
        <begin position="243"/>
        <end position="256"/>
    </location>
</feature>
<feature type="region of interest" description="Disordered" evidence="1">
    <location>
        <begin position="381"/>
        <end position="425"/>
    </location>
</feature>
<organism evidence="2 3">
    <name type="scientific">Acer yangbiense</name>
    <dbReference type="NCBI Taxonomy" id="1000413"/>
    <lineage>
        <taxon>Eukaryota</taxon>
        <taxon>Viridiplantae</taxon>
        <taxon>Streptophyta</taxon>
        <taxon>Embryophyta</taxon>
        <taxon>Tracheophyta</taxon>
        <taxon>Spermatophyta</taxon>
        <taxon>Magnoliopsida</taxon>
        <taxon>eudicotyledons</taxon>
        <taxon>Gunneridae</taxon>
        <taxon>Pentapetalae</taxon>
        <taxon>rosids</taxon>
        <taxon>malvids</taxon>
        <taxon>Sapindales</taxon>
        <taxon>Sapindaceae</taxon>
        <taxon>Hippocastanoideae</taxon>
        <taxon>Acereae</taxon>
        <taxon>Acer</taxon>
    </lineage>
</organism>
<dbReference type="OrthoDB" id="10267775at2759"/>
<feature type="region of interest" description="Disordered" evidence="1">
    <location>
        <begin position="186"/>
        <end position="211"/>
    </location>
</feature>
<dbReference type="AlphaFoldDB" id="A0A5C7IPI8"/>
<name>A0A5C7IPI8_9ROSI</name>
<feature type="region of interest" description="Disordered" evidence="1">
    <location>
        <begin position="283"/>
        <end position="319"/>
    </location>
</feature>
<dbReference type="EMBL" id="VAHF01000002">
    <property type="protein sequence ID" value="TXG70969.1"/>
    <property type="molecule type" value="Genomic_DNA"/>
</dbReference>
<feature type="compositionally biased region" description="Basic residues" evidence="1">
    <location>
        <begin position="415"/>
        <end position="425"/>
    </location>
</feature>
<gene>
    <name evidence="2" type="ORF">EZV62_005904</name>
</gene>
<evidence type="ECO:0000313" key="2">
    <source>
        <dbReference type="EMBL" id="TXG70969.1"/>
    </source>
</evidence>
<dbReference type="Proteomes" id="UP000323000">
    <property type="component" value="Chromosome 2"/>
</dbReference>
<keyword evidence="3" id="KW-1185">Reference proteome</keyword>
<evidence type="ECO:0000256" key="1">
    <source>
        <dbReference type="SAM" id="MobiDB-lite"/>
    </source>
</evidence>
<feature type="compositionally biased region" description="Basic and acidic residues" evidence="1">
    <location>
        <begin position="390"/>
        <end position="414"/>
    </location>
</feature>
<feature type="compositionally biased region" description="Basic and acidic residues" evidence="1">
    <location>
        <begin position="195"/>
        <end position="205"/>
    </location>
</feature>
<proteinExistence type="predicted"/>
<feature type="region of interest" description="Disordered" evidence="1">
    <location>
        <begin position="240"/>
        <end position="271"/>
    </location>
</feature>
<reference evidence="3" key="1">
    <citation type="journal article" date="2019" name="Gigascience">
        <title>De novo genome assembly of the endangered Acer yangbiense, a plant species with extremely small populations endemic to Yunnan Province, China.</title>
        <authorList>
            <person name="Yang J."/>
            <person name="Wariss H.M."/>
            <person name="Tao L."/>
            <person name="Zhang R."/>
            <person name="Yun Q."/>
            <person name="Hollingsworth P."/>
            <person name="Dao Z."/>
            <person name="Luo G."/>
            <person name="Guo H."/>
            <person name="Ma Y."/>
            <person name="Sun W."/>
        </authorList>
    </citation>
    <scope>NUCLEOTIDE SEQUENCE [LARGE SCALE GENOMIC DNA]</scope>
    <source>
        <strain evidence="3">cv. Malutang</strain>
    </source>
</reference>
<sequence>MGVFLIISKVFSGSSESHLVAVLKKARLIKLCVSMRKSVSAIQNFFFEASYGFENIRDALKLDPWTANYGVHESFSSPAAIESQSHTLQDFSSFLGSSSPQQRVDFSPLQLYQSQAESEDLAFWEQTDMDAPQRQLSFDELQLQQKHLANMESPLRQHFQPTLQQIKFNEPPLQHEATSELPFSCTSQFQQASTGERRPTSEEIPSHPPSTCLVTATATAAIPLSPNENKAVGKSMVDKREANQNTHPVPSLSTGNFPGRASYQGKEKETSSSTYVLSLMPATNEPLDGESSGNQGRPNILSPTHPEQENRHEIPPPISAITLNTGMENKIVWNAISDIDRALQACSHPGANIHWPHGEMDKPLFDIPFYSGKIDSSSLSAPVIDLDPEPSAHDGEAPTSGMDDKKPRRRGPDKGKRKPRGQRKQ</sequence>
<accession>A0A5C7IPI8</accession>
<protein>
    <submittedName>
        <fullName evidence="2">Uncharacterized protein</fullName>
    </submittedName>
</protein>